<evidence type="ECO:0000256" key="6">
    <source>
        <dbReference type="RuleBase" id="RU363032"/>
    </source>
</evidence>
<evidence type="ECO:0000259" key="7">
    <source>
        <dbReference type="PROSITE" id="PS50928"/>
    </source>
</evidence>
<dbReference type="PANTHER" id="PTHR43839:SF3">
    <property type="entry name" value="OLIGOPEPTIDE ABC TRANSPORTER, PERMEASE PROTEIN"/>
    <property type="match status" value="1"/>
</dbReference>
<evidence type="ECO:0000256" key="2">
    <source>
        <dbReference type="ARBA" id="ARBA00022448"/>
    </source>
</evidence>
<feature type="transmembrane region" description="Helical" evidence="6">
    <location>
        <begin position="259"/>
        <end position="279"/>
    </location>
</feature>
<feature type="transmembrane region" description="Helical" evidence="6">
    <location>
        <begin position="476"/>
        <end position="495"/>
    </location>
</feature>
<dbReference type="EMBL" id="JBHLTP010000003">
    <property type="protein sequence ID" value="MFC0522800.1"/>
    <property type="molecule type" value="Genomic_DNA"/>
</dbReference>
<comment type="caution">
    <text evidence="8">The sequence shown here is derived from an EMBL/GenBank/DDBJ whole genome shotgun (WGS) entry which is preliminary data.</text>
</comment>
<feature type="transmembrane region" description="Helical" evidence="6">
    <location>
        <begin position="328"/>
        <end position="350"/>
    </location>
</feature>
<evidence type="ECO:0000256" key="5">
    <source>
        <dbReference type="ARBA" id="ARBA00023136"/>
    </source>
</evidence>
<evidence type="ECO:0000256" key="3">
    <source>
        <dbReference type="ARBA" id="ARBA00022692"/>
    </source>
</evidence>
<protein>
    <submittedName>
        <fullName evidence="8">ABC transporter permease subunit</fullName>
    </submittedName>
</protein>
<keyword evidence="3 6" id="KW-0812">Transmembrane</keyword>
<dbReference type="RefSeq" id="WP_377345329.1">
    <property type="nucleotide sequence ID" value="NZ_JBHLTP010000003.1"/>
</dbReference>
<dbReference type="InterPro" id="IPR000515">
    <property type="entry name" value="MetI-like"/>
</dbReference>
<feature type="domain" description="ABC transmembrane type-1" evidence="7">
    <location>
        <begin position="399"/>
        <end position="605"/>
    </location>
</feature>
<dbReference type="SUPFAM" id="SSF161098">
    <property type="entry name" value="MetI-like"/>
    <property type="match status" value="2"/>
</dbReference>
<feature type="transmembrane region" description="Helical" evidence="6">
    <location>
        <begin position="163"/>
        <end position="186"/>
    </location>
</feature>
<comment type="subcellular location">
    <subcellularLocation>
        <location evidence="6">Cell membrane</location>
        <topology evidence="6">Multi-pass membrane protein</topology>
    </subcellularLocation>
    <subcellularLocation>
        <location evidence="1">Membrane</location>
        <topology evidence="1">Multi-pass membrane protein</topology>
    </subcellularLocation>
</comment>
<dbReference type="CDD" id="cd06261">
    <property type="entry name" value="TM_PBP2"/>
    <property type="match status" value="1"/>
</dbReference>
<keyword evidence="5 6" id="KW-0472">Membrane</keyword>
<keyword evidence="2 6" id="KW-0813">Transport</keyword>
<dbReference type="Proteomes" id="UP001589836">
    <property type="component" value="Unassembled WGS sequence"/>
</dbReference>
<dbReference type="PROSITE" id="PS51257">
    <property type="entry name" value="PROKAR_LIPOPROTEIN"/>
    <property type="match status" value="1"/>
</dbReference>
<keyword evidence="4 6" id="KW-1133">Transmembrane helix</keyword>
<evidence type="ECO:0000313" key="9">
    <source>
        <dbReference type="Proteomes" id="UP001589836"/>
    </source>
</evidence>
<evidence type="ECO:0000256" key="1">
    <source>
        <dbReference type="ARBA" id="ARBA00004141"/>
    </source>
</evidence>
<feature type="transmembrane region" description="Helical" evidence="6">
    <location>
        <begin position="7"/>
        <end position="28"/>
    </location>
</feature>
<dbReference type="PROSITE" id="PS50928">
    <property type="entry name" value="ABC_TM1"/>
    <property type="match status" value="1"/>
</dbReference>
<comment type="similarity">
    <text evidence="6">Belongs to the binding-protein-dependent transport system permease family.</text>
</comment>
<keyword evidence="9" id="KW-1185">Reference proteome</keyword>
<sequence length="659" mass="75470">MKFVRLIGYYILGVFGIGIISCVPSLFYGGLNGNGAAFLQQMYMLIAELTQPREWMMNANSQIMNPKVEMVPIFELLPERYAYSMTIFLAALALSLLAGFLLALVAMLLPSRFKDYIHKWSNVIQSFPDVMFIILLQLLIVFIFQRFGFILMEFAYLGEERIYLGPIITLSLLPTVMFFKIILLLLEDEWSKEYVYLARSKGVRDSVILVRHCIRNIHKSLFYQSKTIVWITLSSLFIIEHFFNFYGILKTVTTDSRPIIIFFSLVMIFTPFYFLYTAFDLWGITADETVNRVQKLFQKQPTFQKRQGRTPSYTRFPKEMMMRLWKRLPFVLGLVYIVGFLLVSIGFSAVQEKPITNVKFHENEEGKVISAPPHDPPEPFILGSDAFGFSILDQLIAGAKYTILFVIIIAFLRVIVGYLLSIPFLFYMNNSLQNVVSKISDGIQYLPLSLIAYLLLRGPLVRPQSGFESSLLERIVFEGMLLTIVVIPIMVNVIGNEAKHMLNHEYIYQAITMGASKTHIFFRHITPHLLPRLIYQTSQQIIQVIYILVHLGVYELLLGGVIPQANNPNIPITFEWAGLISLQREAIMTGKYLMVLPALVLLLLFLFSIHGVFGSIQEEIQRNIGLKGVSSKKKKGGKQSDTVHVKSISKERFTPIRKY</sequence>
<dbReference type="InterPro" id="IPR035906">
    <property type="entry name" value="MetI-like_sf"/>
</dbReference>
<feature type="transmembrane region" description="Helical" evidence="6">
    <location>
        <begin position="130"/>
        <end position="151"/>
    </location>
</feature>
<gene>
    <name evidence="8" type="ORF">ACFFGV_04240</name>
</gene>
<name>A0ABV6LK75_9BACI</name>
<feature type="transmembrane region" description="Helical" evidence="6">
    <location>
        <begin position="81"/>
        <end position="109"/>
    </location>
</feature>
<proteinExistence type="inferred from homology"/>
<accession>A0ABV6LK75</accession>
<feature type="transmembrane region" description="Helical" evidence="6">
    <location>
        <begin position="228"/>
        <end position="247"/>
    </location>
</feature>
<feature type="transmembrane region" description="Helical" evidence="6">
    <location>
        <begin position="439"/>
        <end position="456"/>
    </location>
</feature>
<reference evidence="8 9" key="1">
    <citation type="submission" date="2024-09" db="EMBL/GenBank/DDBJ databases">
        <authorList>
            <person name="Sun Q."/>
            <person name="Mori K."/>
        </authorList>
    </citation>
    <scope>NUCLEOTIDE SEQUENCE [LARGE SCALE GENOMIC DNA]</scope>
    <source>
        <strain evidence="8 9">NCAIM B.02529</strain>
    </source>
</reference>
<evidence type="ECO:0000256" key="4">
    <source>
        <dbReference type="ARBA" id="ARBA00022989"/>
    </source>
</evidence>
<feature type="transmembrane region" description="Helical" evidence="6">
    <location>
        <begin position="403"/>
        <end position="427"/>
    </location>
</feature>
<organism evidence="8 9">
    <name type="scientific">Pontibacillus salicampi</name>
    <dbReference type="NCBI Taxonomy" id="1449801"/>
    <lineage>
        <taxon>Bacteria</taxon>
        <taxon>Bacillati</taxon>
        <taxon>Bacillota</taxon>
        <taxon>Bacilli</taxon>
        <taxon>Bacillales</taxon>
        <taxon>Bacillaceae</taxon>
        <taxon>Pontibacillus</taxon>
    </lineage>
</organism>
<evidence type="ECO:0000313" key="8">
    <source>
        <dbReference type="EMBL" id="MFC0522800.1"/>
    </source>
</evidence>
<feature type="transmembrane region" description="Helical" evidence="6">
    <location>
        <begin position="592"/>
        <end position="613"/>
    </location>
</feature>
<dbReference type="PANTHER" id="PTHR43839">
    <property type="entry name" value="OPPC IN A BINDING PROTEIN-DEPENDENT TRANSPORT SYSTEM"/>
    <property type="match status" value="1"/>
</dbReference>
<dbReference type="Gene3D" id="1.10.3720.10">
    <property type="entry name" value="MetI-like"/>
    <property type="match status" value="1"/>
</dbReference>
<dbReference type="Pfam" id="PF00528">
    <property type="entry name" value="BPD_transp_1"/>
    <property type="match status" value="1"/>
</dbReference>